<evidence type="ECO:0000313" key="1">
    <source>
        <dbReference type="EMBL" id="CUM58814.1"/>
    </source>
</evidence>
<protein>
    <submittedName>
        <fullName evidence="1">Uncharacterized protein</fullName>
    </submittedName>
</protein>
<reference evidence="1" key="1">
    <citation type="submission" date="2015-09" db="EMBL/GenBank/DDBJ databases">
        <authorList>
            <person name="Jackson K.R."/>
            <person name="Lunt B.L."/>
            <person name="Fisher J.N.B."/>
            <person name="Gardner A.V."/>
            <person name="Bailey M.E."/>
            <person name="Deus L.M."/>
            <person name="Earl A.S."/>
            <person name="Gibby P.D."/>
            <person name="Hartmann K.A."/>
            <person name="Liu J.E."/>
            <person name="Manci A.M."/>
            <person name="Nielsen D.A."/>
            <person name="Solomon M.B."/>
            <person name="Breakwell D.P."/>
            <person name="Burnett S.H."/>
            <person name="Grose J.H."/>
        </authorList>
    </citation>
    <scope>NUCLEOTIDE SEQUENCE</scope>
    <source>
        <strain evidence="1">7805</strain>
    </source>
</reference>
<gene>
    <name evidence="1" type="ORF">PLAM_0847</name>
</gene>
<proteinExistence type="predicted"/>
<dbReference type="EMBL" id="LO018304">
    <property type="protein sequence ID" value="CUM58814.1"/>
    <property type="molecule type" value="Genomic_DNA"/>
</dbReference>
<accession>A0A1J1JBI1</accession>
<dbReference type="RefSeq" id="WP_254034765.1">
    <property type="nucleotide sequence ID" value="NZ_LR882950.1"/>
</dbReference>
<organism evidence="1">
    <name type="scientific">Planktothrix agardhii</name>
    <name type="common">Oscillatoria agardhii</name>
    <dbReference type="NCBI Taxonomy" id="1160"/>
    <lineage>
        <taxon>Bacteria</taxon>
        <taxon>Bacillati</taxon>
        <taxon>Cyanobacteriota</taxon>
        <taxon>Cyanophyceae</taxon>
        <taxon>Oscillatoriophycideae</taxon>
        <taxon>Oscillatoriales</taxon>
        <taxon>Microcoleaceae</taxon>
        <taxon>Planktothrix</taxon>
    </lineage>
</organism>
<sequence>MNMLRFPNEPQKRRIIFILSPYEYERLQYEKSGNPLLLDAINGKVYILVPSEVDQQNQIVETLIQKQLDSVGSFLMQNPHDFSDYEDINTASSIFTLSKWFHFVTFCDYLGVKNVSIEQIEIFSLSSESEYKGDVNIPVGQTNAEVKRTVDNINKTSMRINRALPDNERDAEEATKYFKQHLASDPLVKSLLNIRPKGSYELEFNLTQEVKRNLDIAASLKMPELPGNNIYANVQLNISRVMKESREFKLGIKIQF</sequence>
<dbReference type="AlphaFoldDB" id="A0A1J1JBI1"/>
<name>A0A1J1JBI1_PLAAG</name>